<organism evidence="1 2">
    <name type="scientific">Dreissena polymorpha</name>
    <name type="common">Zebra mussel</name>
    <name type="synonym">Mytilus polymorpha</name>
    <dbReference type="NCBI Taxonomy" id="45954"/>
    <lineage>
        <taxon>Eukaryota</taxon>
        <taxon>Metazoa</taxon>
        <taxon>Spiralia</taxon>
        <taxon>Lophotrochozoa</taxon>
        <taxon>Mollusca</taxon>
        <taxon>Bivalvia</taxon>
        <taxon>Autobranchia</taxon>
        <taxon>Heteroconchia</taxon>
        <taxon>Euheterodonta</taxon>
        <taxon>Imparidentia</taxon>
        <taxon>Neoheterodontei</taxon>
        <taxon>Myida</taxon>
        <taxon>Dreissenoidea</taxon>
        <taxon>Dreissenidae</taxon>
        <taxon>Dreissena</taxon>
    </lineage>
</organism>
<dbReference type="AlphaFoldDB" id="A0A9D4CJJ0"/>
<evidence type="ECO:0000313" key="1">
    <source>
        <dbReference type="EMBL" id="KAH3725804.1"/>
    </source>
</evidence>
<reference evidence="1" key="2">
    <citation type="submission" date="2020-11" db="EMBL/GenBank/DDBJ databases">
        <authorList>
            <person name="McCartney M.A."/>
            <person name="Auch B."/>
            <person name="Kono T."/>
            <person name="Mallez S."/>
            <person name="Becker A."/>
            <person name="Gohl D.M."/>
            <person name="Silverstein K.A.T."/>
            <person name="Koren S."/>
            <person name="Bechman K.B."/>
            <person name="Herman A."/>
            <person name="Abrahante J.E."/>
            <person name="Garbe J."/>
        </authorList>
    </citation>
    <scope>NUCLEOTIDE SEQUENCE</scope>
    <source>
        <strain evidence="1">Duluth1</strain>
        <tissue evidence="1">Whole animal</tissue>
    </source>
</reference>
<comment type="caution">
    <text evidence="1">The sequence shown here is derived from an EMBL/GenBank/DDBJ whole genome shotgun (WGS) entry which is preliminary data.</text>
</comment>
<gene>
    <name evidence="1" type="ORF">DPMN_051653</name>
</gene>
<dbReference type="EMBL" id="JAIWYP010000012">
    <property type="protein sequence ID" value="KAH3725804.1"/>
    <property type="molecule type" value="Genomic_DNA"/>
</dbReference>
<reference evidence="1" key="1">
    <citation type="journal article" date="2019" name="bioRxiv">
        <title>The Genome of the Zebra Mussel, Dreissena polymorpha: A Resource for Invasive Species Research.</title>
        <authorList>
            <person name="McCartney M.A."/>
            <person name="Auch B."/>
            <person name="Kono T."/>
            <person name="Mallez S."/>
            <person name="Zhang Y."/>
            <person name="Obille A."/>
            <person name="Becker A."/>
            <person name="Abrahante J.E."/>
            <person name="Garbe J."/>
            <person name="Badalamenti J.P."/>
            <person name="Herman A."/>
            <person name="Mangelson H."/>
            <person name="Liachko I."/>
            <person name="Sullivan S."/>
            <person name="Sone E.D."/>
            <person name="Koren S."/>
            <person name="Silverstein K.A.T."/>
            <person name="Beckman K.B."/>
            <person name="Gohl D.M."/>
        </authorList>
    </citation>
    <scope>NUCLEOTIDE SEQUENCE</scope>
    <source>
        <strain evidence="1">Duluth1</strain>
        <tissue evidence="1">Whole animal</tissue>
    </source>
</reference>
<dbReference type="Proteomes" id="UP000828390">
    <property type="component" value="Unassembled WGS sequence"/>
</dbReference>
<name>A0A9D4CJJ0_DREPO</name>
<proteinExistence type="predicted"/>
<sequence>MTLNTRSEFELRHYSSRDSTGQELIRSFATRWLVVRGVYDERQHLFQLLWFRYPRQRLWK</sequence>
<protein>
    <submittedName>
        <fullName evidence="1">Uncharacterized protein</fullName>
    </submittedName>
</protein>
<accession>A0A9D4CJJ0</accession>
<evidence type="ECO:0000313" key="2">
    <source>
        <dbReference type="Proteomes" id="UP000828390"/>
    </source>
</evidence>
<keyword evidence="2" id="KW-1185">Reference proteome</keyword>